<feature type="compositionally biased region" description="Polar residues" evidence="1">
    <location>
        <begin position="44"/>
        <end position="55"/>
    </location>
</feature>
<feature type="region of interest" description="Disordered" evidence="1">
    <location>
        <begin position="25"/>
        <end position="87"/>
    </location>
</feature>
<evidence type="ECO:0000256" key="1">
    <source>
        <dbReference type="SAM" id="MobiDB-lite"/>
    </source>
</evidence>
<proteinExistence type="predicted"/>
<evidence type="ECO:0000313" key="3">
    <source>
        <dbReference type="Proteomes" id="UP000250140"/>
    </source>
</evidence>
<name>A0A8E2JU31_9PEZI</name>
<dbReference type="EMBL" id="KV749418">
    <property type="protein sequence ID" value="OCL09528.1"/>
    <property type="molecule type" value="Genomic_DNA"/>
</dbReference>
<evidence type="ECO:0000313" key="2">
    <source>
        <dbReference type="EMBL" id="OCL09528.1"/>
    </source>
</evidence>
<dbReference type="Proteomes" id="UP000250140">
    <property type="component" value="Unassembled WGS sequence"/>
</dbReference>
<organism evidence="2 3">
    <name type="scientific">Glonium stellatum</name>
    <dbReference type="NCBI Taxonomy" id="574774"/>
    <lineage>
        <taxon>Eukaryota</taxon>
        <taxon>Fungi</taxon>
        <taxon>Dikarya</taxon>
        <taxon>Ascomycota</taxon>
        <taxon>Pezizomycotina</taxon>
        <taxon>Dothideomycetes</taxon>
        <taxon>Pleosporomycetidae</taxon>
        <taxon>Gloniales</taxon>
        <taxon>Gloniaceae</taxon>
        <taxon>Glonium</taxon>
    </lineage>
</organism>
<gene>
    <name evidence="2" type="ORF">AOQ84DRAFT_20101</name>
</gene>
<sequence length="87" mass="9630">MPQHHQFLSTLLSFHPSRSFVLPPPYRARRSASPSCSYHHASPHSLTLGDQSHQRYVSVPTSTSLPKSSPPNRHPLGCAENTFQPSA</sequence>
<dbReference type="AlphaFoldDB" id="A0A8E2JU31"/>
<protein>
    <submittedName>
        <fullName evidence="2">Uncharacterized protein</fullName>
    </submittedName>
</protein>
<feature type="compositionally biased region" description="Low complexity" evidence="1">
    <location>
        <begin position="57"/>
        <end position="67"/>
    </location>
</feature>
<accession>A0A8E2JU31</accession>
<keyword evidence="3" id="KW-1185">Reference proteome</keyword>
<reference evidence="2 3" key="1">
    <citation type="journal article" date="2016" name="Nat. Commun.">
        <title>Ectomycorrhizal ecology is imprinted in the genome of the dominant symbiotic fungus Cenococcum geophilum.</title>
        <authorList>
            <consortium name="DOE Joint Genome Institute"/>
            <person name="Peter M."/>
            <person name="Kohler A."/>
            <person name="Ohm R.A."/>
            <person name="Kuo A."/>
            <person name="Krutzmann J."/>
            <person name="Morin E."/>
            <person name="Arend M."/>
            <person name="Barry K.W."/>
            <person name="Binder M."/>
            <person name="Choi C."/>
            <person name="Clum A."/>
            <person name="Copeland A."/>
            <person name="Grisel N."/>
            <person name="Haridas S."/>
            <person name="Kipfer T."/>
            <person name="LaButti K."/>
            <person name="Lindquist E."/>
            <person name="Lipzen A."/>
            <person name="Maire R."/>
            <person name="Meier B."/>
            <person name="Mihaltcheva S."/>
            <person name="Molinier V."/>
            <person name="Murat C."/>
            <person name="Poggeler S."/>
            <person name="Quandt C.A."/>
            <person name="Sperisen C."/>
            <person name="Tritt A."/>
            <person name="Tisserant E."/>
            <person name="Crous P.W."/>
            <person name="Henrissat B."/>
            <person name="Nehls U."/>
            <person name="Egli S."/>
            <person name="Spatafora J.W."/>
            <person name="Grigoriev I.V."/>
            <person name="Martin F.M."/>
        </authorList>
    </citation>
    <scope>NUCLEOTIDE SEQUENCE [LARGE SCALE GENOMIC DNA]</scope>
    <source>
        <strain evidence="2 3">CBS 207.34</strain>
    </source>
</reference>